<dbReference type="PROSITE" id="PS51892">
    <property type="entry name" value="SUBTILASE"/>
    <property type="match status" value="1"/>
</dbReference>
<feature type="chain" id="PRO_5012218214" evidence="7">
    <location>
        <begin position="20"/>
        <end position="616"/>
    </location>
</feature>
<keyword evidence="2 5" id="KW-0645">Protease</keyword>
<evidence type="ECO:0000313" key="10">
    <source>
        <dbReference type="EMBL" id="TDW58998.1"/>
    </source>
</evidence>
<feature type="compositionally biased region" description="Gly residues" evidence="6">
    <location>
        <begin position="593"/>
        <end position="606"/>
    </location>
</feature>
<dbReference type="GO" id="GO:0006508">
    <property type="term" value="P:proteolysis"/>
    <property type="evidence" value="ECO:0007669"/>
    <property type="project" value="UniProtKB-KW"/>
</dbReference>
<dbReference type="EMBL" id="NQJF01000007">
    <property type="protein sequence ID" value="OYD24268.1"/>
    <property type="molecule type" value="Genomic_DNA"/>
</dbReference>
<dbReference type="Pfam" id="PF22148">
    <property type="entry name" value="Fervidolysin_NPro-like"/>
    <property type="match status" value="1"/>
</dbReference>
<keyword evidence="12" id="KW-1185">Reference proteome</keyword>
<dbReference type="InterPro" id="IPR000209">
    <property type="entry name" value="Peptidase_S8/S53_dom"/>
</dbReference>
<keyword evidence="4 5" id="KW-0720">Serine protease</keyword>
<dbReference type="PROSITE" id="PS50093">
    <property type="entry name" value="PKD"/>
    <property type="match status" value="1"/>
</dbReference>
<dbReference type="Pfam" id="PF00082">
    <property type="entry name" value="Peptidase_S8"/>
    <property type="match status" value="1"/>
</dbReference>
<dbReference type="PANTHER" id="PTHR43806">
    <property type="entry name" value="PEPTIDASE S8"/>
    <property type="match status" value="1"/>
</dbReference>
<dbReference type="Pfam" id="PF18911">
    <property type="entry name" value="PKD_4"/>
    <property type="match status" value="1"/>
</dbReference>
<feature type="domain" description="PKD" evidence="8">
    <location>
        <begin position="502"/>
        <end position="582"/>
    </location>
</feature>
<dbReference type="EMBL" id="SODO01000006">
    <property type="protein sequence ID" value="TDW58998.1"/>
    <property type="molecule type" value="Genomic_DNA"/>
</dbReference>
<dbReference type="CDD" id="cd00146">
    <property type="entry name" value="PKD"/>
    <property type="match status" value="1"/>
</dbReference>
<dbReference type="SUPFAM" id="SSF49299">
    <property type="entry name" value="PKD domain"/>
    <property type="match status" value="1"/>
</dbReference>
<dbReference type="GO" id="GO:0004252">
    <property type="term" value="F:serine-type endopeptidase activity"/>
    <property type="evidence" value="ECO:0007669"/>
    <property type="project" value="UniProtKB-UniRule"/>
</dbReference>
<name>A0A235CI34_9GAMM</name>
<feature type="active site" description="Charge relay system" evidence="5">
    <location>
        <position position="223"/>
    </location>
</feature>
<evidence type="ECO:0000256" key="2">
    <source>
        <dbReference type="ARBA" id="ARBA00022670"/>
    </source>
</evidence>
<dbReference type="Gene3D" id="2.60.40.10">
    <property type="entry name" value="Immunoglobulins"/>
    <property type="match status" value="1"/>
</dbReference>
<comment type="similarity">
    <text evidence="1 5">Belongs to the peptidase S8 family.</text>
</comment>
<dbReference type="SUPFAM" id="SSF52743">
    <property type="entry name" value="Subtilisin-like"/>
    <property type="match status" value="1"/>
</dbReference>
<dbReference type="OrthoDB" id="9790784at2"/>
<sequence length="616" mass="64051">MFRFTILVLAGLLTLPALAAPEPRPLKPYADNQILVKFIPGTAASEMGKLHRKLGGKSLKTIPGIGAKIIQVPAGSVPEMVAAYNNSPNVLYAEPDYYRLLVVPSEETGPTPAGSNNFFEEQWSLHNTGQAHTYVRQTPLGAQLSTTSGSPGADIEAPMAWDWLASNSLLNVSTASLPAVAVLDSGADCNALELKDKCLDQEDIVQAAELWGCTGTACDTLGHGTFVASEIAANTNNGKGIAGAAWNAGIGVFKVCYQELITDGLNYFFVGLCPVSASAEGITRATELGYKVINMSYGSDLIDAGGNIFATDPSTAECEAVQLARNRGVVLVAGAGNNGDQAKTYPAACLSDNGESTVIAVAATDHNDDRASFSTYGNDWVSLSAPGKDIIGILPDAHCGTYTPGTDSCVDWWSGTSMSSPLVAAGAAMVWAALETSMTGTDTNGAPLCGDTPCHERVRYRLEQGADKIGARGQNMQSWTQHGRLNLANALSLNSTPPPPGSDTAPVAAFSYSCNKLSCSFDASASQDDMGIDSYAWAFGDGSNSFGVNQSHNYDEATTYTVTLTVIDDIGQSTSINMDLTVKDRGRISGNTGDSGGGDTGGGGNCPPGKAGKGKC</sequence>
<dbReference type="InterPro" id="IPR035986">
    <property type="entry name" value="PKD_dom_sf"/>
</dbReference>
<protein>
    <submittedName>
        <fullName evidence="10">PKD domain-containing protein</fullName>
    </submittedName>
</protein>
<feature type="active site" description="Charge relay system" evidence="5">
    <location>
        <position position="184"/>
    </location>
</feature>
<evidence type="ECO:0000256" key="4">
    <source>
        <dbReference type="ARBA" id="ARBA00022825"/>
    </source>
</evidence>
<feature type="region of interest" description="Disordered" evidence="6">
    <location>
        <begin position="585"/>
        <end position="616"/>
    </location>
</feature>
<dbReference type="AlphaFoldDB" id="A0A235CI34"/>
<dbReference type="InterPro" id="IPR022398">
    <property type="entry name" value="Peptidase_S8_His-AS"/>
</dbReference>
<dbReference type="InterPro" id="IPR054399">
    <property type="entry name" value="Fervidolysin-like_N_prodom"/>
</dbReference>
<evidence type="ECO:0000259" key="8">
    <source>
        <dbReference type="PROSITE" id="PS50093"/>
    </source>
</evidence>
<evidence type="ECO:0000313" key="11">
    <source>
        <dbReference type="Proteomes" id="UP000243640"/>
    </source>
</evidence>
<keyword evidence="3 5" id="KW-0378">Hydrolase</keyword>
<dbReference type="PRINTS" id="PR00723">
    <property type="entry name" value="SUBTILISIN"/>
</dbReference>
<feature type="active site" description="Charge relay system" evidence="5">
    <location>
        <position position="417"/>
    </location>
</feature>
<dbReference type="PANTHER" id="PTHR43806:SF11">
    <property type="entry name" value="CEREVISIN-RELATED"/>
    <property type="match status" value="1"/>
</dbReference>
<dbReference type="InterPro" id="IPR023828">
    <property type="entry name" value="Peptidase_S8_Ser-AS"/>
</dbReference>
<evidence type="ECO:0000256" key="3">
    <source>
        <dbReference type="ARBA" id="ARBA00022801"/>
    </source>
</evidence>
<dbReference type="InterPro" id="IPR036852">
    <property type="entry name" value="Peptidase_S8/S53_dom_sf"/>
</dbReference>
<dbReference type="InterPro" id="IPR000601">
    <property type="entry name" value="PKD_dom"/>
</dbReference>
<evidence type="ECO:0000256" key="6">
    <source>
        <dbReference type="SAM" id="MobiDB-lite"/>
    </source>
</evidence>
<reference evidence="10 12" key="2">
    <citation type="submission" date="2019-03" db="EMBL/GenBank/DDBJ databases">
        <title>Genomic Encyclopedia of Archaeal and Bacterial Type Strains, Phase II (KMG-II): from individual species to whole genera.</title>
        <authorList>
            <person name="Goeker M."/>
        </authorList>
    </citation>
    <scope>NUCLEOTIDE SEQUENCE [LARGE SCALE GENOMIC DNA]</scope>
    <source>
        <strain evidence="10 12">DSM 15594</strain>
    </source>
</reference>
<evidence type="ECO:0000313" key="12">
    <source>
        <dbReference type="Proteomes" id="UP000295058"/>
    </source>
</evidence>
<accession>A0A235CI34</accession>
<feature type="signal peptide" evidence="7">
    <location>
        <begin position="1"/>
        <end position="19"/>
    </location>
</feature>
<dbReference type="Proteomes" id="UP000243640">
    <property type="component" value="Unassembled WGS sequence"/>
</dbReference>
<dbReference type="PROSITE" id="PS00138">
    <property type="entry name" value="SUBTILASE_SER"/>
    <property type="match status" value="1"/>
</dbReference>
<dbReference type="InterPro" id="IPR013783">
    <property type="entry name" value="Ig-like_fold"/>
</dbReference>
<dbReference type="RefSeq" id="WP_094278238.1">
    <property type="nucleotide sequence ID" value="NZ_NQJF01000007.1"/>
</dbReference>
<evidence type="ECO:0000256" key="1">
    <source>
        <dbReference type="ARBA" id="ARBA00011073"/>
    </source>
</evidence>
<dbReference type="InterPro" id="IPR050131">
    <property type="entry name" value="Peptidase_S8_subtilisin-like"/>
</dbReference>
<comment type="caution">
    <text evidence="9">The sequence shown here is derived from an EMBL/GenBank/DDBJ whole genome shotgun (WGS) entry which is preliminary data.</text>
</comment>
<gene>
    <name evidence="9" type="ORF">B6S09_09350</name>
    <name evidence="10" type="ORF">LY04_01821</name>
</gene>
<dbReference type="PROSITE" id="PS00137">
    <property type="entry name" value="SUBTILASE_HIS"/>
    <property type="match status" value="1"/>
</dbReference>
<dbReference type="SMART" id="SM00089">
    <property type="entry name" value="PKD"/>
    <property type="match status" value="1"/>
</dbReference>
<dbReference type="Gene3D" id="3.40.50.200">
    <property type="entry name" value="Peptidase S8/S53 domain"/>
    <property type="match status" value="1"/>
</dbReference>
<evidence type="ECO:0000313" key="9">
    <source>
        <dbReference type="EMBL" id="OYD24268.1"/>
    </source>
</evidence>
<dbReference type="InterPro" id="IPR022409">
    <property type="entry name" value="PKD/Chitinase_dom"/>
</dbReference>
<dbReference type="Proteomes" id="UP000295058">
    <property type="component" value="Unassembled WGS sequence"/>
</dbReference>
<evidence type="ECO:0000256" key="7">
    <source>
        <dbReference type="SAM" id="SignalP"/>
    </source>
</evidence>
<organism evidence="9 11">
    <name type="scientific">Oceanimonas baumannii</name>
    <dbReference type="NCBI Taxonomy" id="129578"/>
    <lineage>
        <taxon>Bacteria</taxon>
        <taxon>Pseudomonadati</taxon>
        <taxon>Pseudomonadota</taxon>
        <taxon>Gammaproteobacteria</taxon>
        <taxon>Aeromonadales</taxon>
        <taxon>Aeromonadaceae</taxon>
        <taxon>Oceanimonas</taxon>
    </lineage>
</organism>
<reference evidence="9 11" key="1">
    <citation type="submission" date="2017-08" db="EMBL/GenBank/DDBJ databases">
        <title>Draft Genome Sequence of the Marine Bacterium Oceanimonas baumannii ATCC 700832.</title>
        <authorList>
            <person name="Mcclelland W.D."/>
            <person name="Brennan M.A."/>
            <person name="Trachtenberg A.M."/>
            <person name="Maclea K.S."/>
        </authorList>
    </citation>
    <scope>NUCLEOTIDE SEQUENCE [LARGE SCALE GENOMIC DNA]</scope>
    <source>
        <strain evidence="9 11">ATCC 700832</strain>
    </source>
</reference>
<evidence type="ECO:0000256" key="5">
    <source>
        <dbReference type="PROSITE-ProRule" id="PRU01240"/>
    </source>
</evidence>
<keyword evidence="7" id="KW-0732">Signal</keyword>
<dbReference type="InterPro" id="IPR015500">
    <property type="entry name" value="Peptidase_S8_subtilisin-rel"/>
</dbReference>
<proteinExistence type="inferred from homology"/>